<feature type="domain" description="Transcription regulator TrmB N-terminal" evidence="1">
    <location>
        <begin position="7"/>
        <end position="71"/>
    </location>
</feature>
<organism evidence="2 3">
    <name type="scientific">Candidatus Magasanikbacteria bacterium RIFOXYC2_FULL_42_28</name>
    <dbReference type="NCBI Taxonomy" id="1798704"/>
    <lineage>
        <taxon>Bacteria</taxon>
        <taxon>Candidatus Magasanikiibacteriota</taxon>
    </lineage>
</organism>
<gene>
    <name evidence="2" type="ORF">A3J93_04845</name>
</gene>
<name>A0A1F6NWN6_9BACT</name>
<dbReference type="PANTHER" id="PTHR34293">
    <property type="entry name" value="HTH-TYPE TRANSCRIPTIONAL REGULATOR TRMBL2"/>
    <property type="match status" value="1"/>
</dbReference>
<evidence type="ECO:0000313" key="3">
    <source>
        <dbReference type="Proteomes" id="UP000177907"/>
    </source>
</evidence>
<dbReference type="PANTHER" id="PTHR34293:SF1">
    <property type="entry name" value="HTH-TYPE TRANSCRIPTIONAL REGULATOR TRMBL2"/>
    <property type="match status" value="1"/>
</dbReference>
<dbReference type="Gene3D" id="1.10.10.10">
    <property type="entry name" value="Winged helix-like DNA-binding domain superfamily/Winged helix DNA-binding domain"/>
    <property type="match status" value="1"/>
</dbReference>
<dbReference type="AlphaFoldDB" id="A0A1F6NWN6"/>
<dbReference type="EMBL" id="MFQZ01000003">
    <property type="protein sequence ID" value="OGH88352.1"/>
    <property type="molecule type" value="Genomic_DNA"/>
</dbReference>
<dbReference type="Proteomes" id="UP000177907">
    <property type="component" value="Unassembled WGS sequence"/>
</dbReference>
<comment type="caution">
    <text evidence="2">The sequence shown here is derived from an EMBL/GenBank/DDBJ whole genome shotgun (WGS) entry which is preliminary data.</text>
</comment>
<accession>A0A1F6NWN6</accession>
<sequence>MENAAILENLGLDQVEAKAYLALTRLGGSKASVIAREIGIKRTTVYPILQTLAQRGFVNIYFRKNHRFYYAENPQKLMALFQNKLDAFVNVIPVLTMLGKHESTCVGLQFIETLDELKIFYNGILEEYKNKSYCVIGSATAWEGLDTSWFINFRERRGRARIKTRLLLTQESGAINPEDKNLLRHWKYLPAQYDFRSTIDIYDDKILIVSPALSSLAVVVAVPVMTDVFKSVFDLIWDMLPAV</sequence>
<proteinExistence type="predicted"/>
<dbReference type="Pfam" id="PF01978">
    <property type="entry name" value="TrmB"/>
    <property type="match status" value="1"/>
</dbReference>
<evidence type="ECO:0000259" key="1">
    <source>
        <dbReference type="Pfam" id="PF01978"/>
    </source>
</evidence>
<dbReference type="InterPro" id="IPR036388">
    <property type="entry name" value="WH-like_DNA-bd_sf"/>
</dbReference>
<evidence type="ECO:0000313" key="2">
    <source>
        <dbReference type="EMBL" id="OGH88352.1"/>
    </source>
</evidence>
<reference evidence="2 3" key="1">
    <citation type="journal article" date="2016" name="Nat. Commun.">
        <title>Thousands of microbial genomes shed light on interconnected biogeochemical processes in an aquifer system.</title>
        <authorList>
            <person name="Anantharaman K."/>
            <person name="Brown C.T."/>
            <person name="Hug L.A."/>
            <person name="Sharon I."/>
            <person name="Castelle C.J."/>
            <person name="Probst A.J."/>
            <person name="Thomas B.C."/>
            <person name="Singh A."/>
            <person name="Wilkins M.J."/>
            <person name="Karaoz U."/>
            <person name="Brodie E.L."/>
            <person name="Williams K.H."/>
            <person name="Hubbard S.S."/>
            <person name="Banfield J.F."/>
        </authorList>
    </citation>
    <scope>NUCLEOTIDE SEQUENCE [LARGE SCALE GENOMIC DNA]</scope>
</reference>
<dbReference type="InterPro" id="IPR036390">
    <property type="entry name" value="WH_DNA-bd_sf"/>
</dbReference>
<dbReference type="InterPro" id="IPR002831">
    <property type="entry name" value="Tscrpt_reg_TrmB_N"/>
</dbReference>
<dbReference type="InterPro" id="IPR051797">
    <property type="entry name" value="TrmB-like"/>
</dbReference>
<protein>
    <recommendedName>
        <fullName evidence="1">Transcription regulator TrmB N-terminal domain-containing protein</fullName>
    </recommendedName>
</protein>
<dbReference type="STRING" id="1798704.A3J93_04845"/>
<dbReference type="SUPFAM" id="SSF46785">
    <property type="entry name" value="Winged helix' DNA-binding domain"/>
    <property type="match status" value="1"/>
</dbReference>